<dbReference type="PRINTS" id="PR00420">
    <property type="entry name" value="RNGMNOXGNASE"/>
</dbReference>
<comment type="caution">
    <text evidence="2">The sequence shown here is derived from an EMBL/GenBank/DDBJ whole genome shotgun (WGS) entry which is preliminary data.</text>
</comment>
<dbReference type="SUPFAM" id="SSF51905">
    <property type="entry name" value="FAD/NAD(P)-binding domain"/>
    <property type="match status" value="1"/>
</dbReference>
<evidence type="ECO:0000259" key="1">
    <source>
        <dbReference type="Pfam" id="PF01494"/>
    </source>
</evidence>
<accession>A0A2J6X701</accession>
<dbReference type="PANTHER" id="PTHR42685">
    <property type="entry name" value="GERANYLGERANYL DIPHOSPHATE REDUCTASE"/>
    <property type="match status" value="1"/>
</dbReference>
<name>A0A2J6X701_9BACT</name>
<dbReference type="InterPro" id="IPR036188">
    <property type="entry name" value="FAD/NAD-bd_sf"/>
</dbReference>
<dbReference type="Pfam" id="PF01494">
    <property type="entry name" value="FAD_binding_3"/>
    <property type="match status" value="1"/>
</dbReference>
<dbReference type="Proteomes" id="UP000236910">
    <property type="component" value="Unassembled WGS sequence"/>
</dbReference>
<evidence type="ECO:0000313" key="2">
    <source>
        <dbReference type="EMBL" id="PMP82765.1"/>
    </source>
</evidence>
<dbReference type="GO" id="GO:0071949">
    <property type="term" value="F:FAD binding"/>
    <property type="evidence" value="ECO:0007669"/>
    <property type="project" value="InterPro"/>
</dbReference>
<feature type="domain" description="FAD-binding" evidence="1">
    <location>
        <begin position="4"/>
        <end position="155"/>
    </location>
</feature>
<dbReference type="InterPro" id="IPR050407">
    <property type="entry name" value="Geranylgeranyl_reductase"/>
</dbReference>
<gene>
    <name evidence="2" type="ORF">C0175_03060</name>
</gene>
<dbReference type="InterPro" id="IPR002938">
    <property type="entry name" value="FAD-bd"/>
</dbReference>
<reference evidence="2 3" key="1">
    <citation type="submission" date="2018-01" db="EMBL/GenBank/DDBJ databases">
        <title>Metagenomic assembled genomes from two thermal pools in the Uzon Caldera, Kamchatka, Russia.</title>
        <authorList>
            <person name="Wilkins L."/>
            <person name="Ettinger C."/>
        </authorList>
    </citation>
    <scope>NUCLEOTIDE SEQUENCE [LARGE SCALE GENOMIC DNA]</scope>
    <source>
        <strain evidence="2">ARK-10</strain>
    </source>
</reference>
<organism evidence="2 3">
    <name type="scientific">Caldisericum exile</name>
    <dbReference type="NCBI Taxonomy" id="693075"/>
    <lineage>
        <taxon>Bacteria</taxon>
        <taxon>Pseudomonadati</taxon>
        <taxon>Caldisericota/Cryosericota group</taxon>
        <taxon>Caldisericota</taxon>
        <taxon>Caldisericia</taxon>
        <taxon>Caldisericales</taxon>
        <taxon>Caldisericaceae</taxon>
        <taxon>Caldisericum</taxon>
    </lineage>
</organism>
<proteinExistence type="predicted"/>
<protein>
    <recommendedName>
        <fullName evidence="1">FAD-binding domain-containing protein</fullName>
    </recommendedName>
</protein>
<dbReference type="Gene3D" id="3.50.50.60">
    <property type="entry name" value="FAD/NAD(P)-binding domain"/>
    <property type="match status" value="1"/>
</dbReference>
<dbReference type="EMBL" id="PNIX01000177">
    <property type="protein sequence ID" value="PMP82765.1"/>
    <property type="molecule type" value="Genomic_DNA"/>
</dbReference>
<dbReference type="PANTHER" id="PTHR42685:SF22">
    <property type="entry name" value="CONDITIONED MEDIUM FACTOR RECEPTOR 1"/>
    <property type="match status" value="1"/>
</dbReference>
<sequence>MEKHDVIIIGGGPAGATLAHFLGNYNIETLVIERGEHFRDKTCAGGLPKGIFDILPEGVKSNFPYTSYNLFNVFYKRKLVASAKFDEPFAYGVMRSQFDESLRRGINIHYSERFISFEESKNNIIVKTDKNIYETKLLVGADGIGSIVSVLSGLNKKSKIVIAEEKEIPKIDYGESLNVFLGDFSLGYGWRFDKNNVTSVGAGSLKKYYKRGLSNLVDKTVVPIKVYPISLWDKDLNIFKGRVVLVGEAGSIVDPFNAAGIYHSIYSSKLLAESIKENFDKGSFSFANYVEKLNATIFEEFKYALILSSVFYPMLSLLKSIIFKPHILEFVVNSQNETGYLSYKSVFERFSKSKHIEVKIAMLILKLLKII</sequence>
<dbReference type="AlphaFoldDB" id="A0A2J6X701"/>
<evidence type="ECO:0000313" key="3">
    <source>
        <dbReference type="Proteomes" id="UP000236910"/>
    </source>
</evidence>